<keyword evidence="1" id="KW-1185">Reference proteome</keyword>
<dbReference type="WBParaSite" id="Hba_18240">
    <property type="protein sequence ID" value="Hba_18240"/>
    <property type="gene ID" value="Hba_18240"/>
</dbReference>
<organism evidence="1 2">
    <name type="scientific">Heterorhabditis bacteriophora</name>
    <name type="common">Entomopathogenic nematode worm</name>
    <dbReference type="NCBI Taxonomy" id="37862"/>
    <lineage>
        <taxon>Eukaryota</taxon>
        <taxon>Metazoa</taxon>
        <taxon>Ecdysozoa</taxon>
        <taxon>Nematoda</taxon>
        <taxon>Chromadorea</taxon>
        <taxon>Rhabditida</taxon>
        <taxon>Rhabditina</taxon>
        <taxon>Rhabditomorpha</taxon>
        <taxon>Strongyloidea</taxon>
        <taxon>Heterorhabditidae</taxon>
        <taxon>Heterorhabditis</taxon>
    </lineage>
</organism>
<proteinExistence type="predicted"/>
<reference evidence="2" key="1">
    <citation type="submission" date="2016-11" db="UniProtKB">
        <authorList>
            <consortium name="WormBaseParasite"/>
        </authorList>
    </citation>
    <scope>IDENTIFICATION</scope>
</reference>
<evidence type="ECO:0000313" key="2">
    <source>
        <dbReference type="WBParaSite" id="Hba_18240"/>
    </source>
</evidence>
<name>A0A1I7XL64_HETBA</name>
<dbReference type="Proteomes" id="UP000095283">
    <property type="component" value="Unplaced"/>
</dbReference>
<dbReference type="AlphaFoldDB" id="A0A1I7XL64"/>
<sequence length="32" mass="3754">MSKTSKSGVPEYKKQLIRCCLVDLMLYLLMFN</sequence>
<protein>
    <submittedName>
        <fullName evidence="2">Uncharacterized protein</fullName>
    </submittedName>
</protein>
<accession>A0A1I7XL64</accession>
<evidence type="ECO:0000313" key="1">
    <source>
        <dbReference type="Proteomes" id="UP000095283"/>
    </source>
</evidence>